<dbReference type="GO" id="GO:0016020">
    <property type="term" value="C:membrane"/>
    <property type="evidence" value="ECO:0007669"/>
    <property type="project" value="UniProtKB-SubCell"/>
</dbReference>
<dbReference type="EMBL" id="VSWD01000014">
    <property type="protein sequence ID" value="KAK3082686.1"/>
    <property type="molecule type" value="Genomic_DNA"/>
</dbReference>
<dbReference type="Pfam" id="PF02932">
    <property type="entry name" value="Neur_chan_memb"/>
    <property type="match status" value="2"/>
</dbReference>
<feature type="chain" id="PRO_5041714219" evidence="6">
    <location>
        <begin position="20"/>
        <end position="798"/>
    </location>
</feature>
<evidence type="ECO:0000256" key="3">
    <source>
        <dbReference type="ARBA" id="ARBA00022989"/>
    </source>
</evidence>
<feature type="transmembrane region" description="Helical" evidence="5">
    <location>
        <begin position="264"/>
        <end position="281"/>
    </location>
</feature>
<evidence type="ECO:0000256" key="1">
    <source>
        <dbReference type="ARBA" id="ARBA00004141"/>
    </source>
</evidence>
<dbReference type="InterPro" id="IPR036719">
    <property type="entry name" value="Neuro-gated_channel_TM_sf"/>
</dbReference>
<evidence type="ECO:0000256" key="5">
    <source>
        <dbReference type="SAM" id="Phobius"/>
    </source>
</evidence>
<feature type="transmembrane region" description="Helical" evidence="5">
    <location>
        <begin position="233"/>
        <end position="258"/>
    </location>
</feature>
<evidence type="ECO:0000313" key="10">
    <source>
        <dbReference type="Proteomes" id="UP001186944"/>
    </source>
</evidence>
<keyword evidence="4 5" id="KW-0472">Membrane</keyword>
<name>A0AA88XH50_PINIB</name>
<reference evidence="9" key="1">
    <citation type="submission" date="2019-08" db="EMBL/GenBank/DDBJ databases">
        <title>The improved chromosome-level genome for the pearl oyster Pinctada fucata martensii using PacBio sequencing and Hi-C.</title>
        <authorList>
            <person name="Zheng Z."/>
        </authorList>
    </citation>
    <scope>NUCLEOTIDE SEQUENCE</scope>
    <source>
        <strain evidence="9">ZZ-2019</strain>
        <tissue evidence="9">Adductor muscle</tissue>
    </source>
</reference>
<accession>A0AA88XH50</accession>
<dbReference type="PRINTS" id="PR00252">
    <property type="entry name" value="NRIONCHANNEL"/>
</dbReference>
<evidence type="ECO:0000256" key="2">
    <source>
        <dbReference type="ARBA" id="ARBA00022692"/>
    </source>
</evidence>
<feature type="transmembrane region" description="Helical" evidence="5">
    <location>
        <begin position="301"/>
        <end position="322"/>
    </location>
</feature>
<protein>
    <submittedName>
        <fullName evidence="9">Uncharacterized protein</fullName>
    </submittedName>
</protein>
<dbReference type="Gene3D" id="2.70.170.10">
    <property type="entry name" value="Neurotransmitter-gated ion-channel ligand-binding domain"/>
    <property type="match status" value="2"/>
</dbReference>
<sequence>MKWKIIIPFFFIQISLTASQTQDDIDKLRADLLRNYSKFSRGNHNQSASTILDPEFTLVNINEFDEITGTFTAVGFFRVFWTDDRLVWNASDYGGIDRVIFFETHVWTPNIVIANSNGNEESNILGHERVPVVALSNGTVIWLPGKHFKTFCSPNVQKFPYDNQICEFWFIPWGYSSKDVIFSPSTQKVNLNLYSNNSVWKMIDTYLVASTQNPDNNFEFQMLKIYFHLKRRATFYVINMVLPIMVMGFLNLLVFLLPPQSGERVGYSITVLLAISVFLTIASDNLPRNSYPAVSSLCIKLLMDFIISSMVVLFTILGLRFYNKGKDKPVPSYIEKVARIILCRCRRRKVADVTDDGKYCNEVKEFKENDNEIILHCSDTEKFAWEDAGKASDIVFFSICFLGFIASHLTFYIGKYNQSEPIEIRTNFFPININDFDEIEGTFSANGFLHIVWKDERLVWNKTLYGGIENIFLPQNKVWKPPIVLGNSNSHLQTSFVGSPEMHVSIDIHGTIIWFPGGHFQTFCSPNIEKFPRDIQTCELWFHPWIQTINEISLKTDANTADLRFYKENGIWKLMDTSLWTGIREVDHVQTQVLKVIFQLKRRASFYVVNMIMPIVVLGFLNLLVFFLPPQSGERMGYSITVLLSIGVFLTITADSLPKSSYPAVSSMSVKLLIDICISSVVVLFTVIGLRFYHKGNTSHDVPLYLAVIAKTILRKGKAGKISDIQTVKISNVQEKTTDLLEIRKDSSISDLVDAHETQKDLQITWEDIGKTSDIIFFTISFMAIFISHFSFFSRFIE</sequence>
<dbReference type="InterPro" id="IPR036734">
    <property type="entry name" value="Neur_chan_lig-bd_sf"/>
</dbReference>
<comment type="subcellular location">
    <subcellularLocation>
        <location evidence="1">Membrane</location>
        <topology evidence="1">Multi-pass membrane protein</topology>
    </subcellularLocation>
</comment>
<feature type="domain" description="Neurotransmitter-gated ion-channel transmembrane" evidence="8">
    <location>
        <begin position="611"/>
        <end position="714"/>
    </location>
</feature>
<dbReference type="GO" id="GO:0004888">
    <property type="term" value="F:transmembrane signaling receptor activity"/>
    <property type="evidence" value="ECO:0007669"/>
    <property type="project" value="InterPro"/>
</dbReference>
<evidence type="ECO:0000313" key="9">
    <source>
        <dbReference type="EMBL" id="KAK3082686.1"/>
    </source>
</evidence>
<keyword evidence="6" id="KW-0732">Signal</keyword>
<dbReference type="Gene3D" id="1.20.58.390">
    <property type="entry name" value="Neurotransmitter-gated ion-channel transmembrane domain"/>
    <property type="match status" value="2"/>
</dbReference>
<comment type="caution">
    <text evidence="9">The sequence shown here is derived from an EMBL/GenBank/DDBJ whole genome shotgun (WGS) entry which is preliminary data.</text>
</comment>
<feature type="transmembrane region" description="Helical" evidence="5">
    <location>
        <begin position="775"/>
        <end position="797"/>
    </location>
</feature>
<feature type="transmembrane region" description="Helical" evidence="5">
    <location>
        <begin position="394"/>
        <end position="414"/>
    </location>
</feature>
<feature type="domain" description="Neurotransmitter-gated ion-channel ligand-binding" evidence="7">
    <location>
        <begin position="27"/>
        <end position="232"/>
    </location>
</feature>
<feature type="transmembrane region" description="Helical" evidence="5">
    <location>
        <begin position="635"/>
        <end position="652"/>
    </location>
</feature>
<organism evidence="9 10">
    <name type="scientific">Pinctada imbricata</name>
    <name type="common">Atlantic pearl-oyster</name>
    <name type="synonym">Pinctada martensii</name>
    <dbReference type="NCBI Taxonomy" id="66713"/>
    <lineage>
        <taxon>Eukaryota</taxon>
        <taxon>Metazoa</taxon>
        <taxon>Spiralia</taxon>
        <taxon>Lophotrochozoa</taxon>
        <taxon>Mollusca</taxon>
        <taxon>Bivalvia</taxon>
        <taxon>Autobranchia</taxon>
        <taxon>Pteriomorphia</taxon>
        <taxon>Pterioida</taxon>
        <taxon>Pterioidea</taxon>
        <taxon>Pteriidae</taxon>
        <taxon>Pinctada</taxon>
    </lineage>
</organism>
<feature type="signal peptide" evidence="6">
    <location>
        <begin position="1"/>
        <end position="19"/>
    </location>
</feature>
<dbReference type="AlphaFoldDB" id="A0AA88XH50"/>
<dbReference type="InterPro" id="IPR006201">
    <property type="entry name" value="Neur_channel"/>
</dbReference>
<dbReference type="CDD" id="cd19051">
    <property type="entry name" value="LGIC_TM_cation"/>
    <property type="match status" value="2"/>
</dbReference>
<feature type="domain" description="Neurotransmitter-gated ion-channel transmembrane" evidence="8">
    <location>
        <begin position="241"/>
        <end position="344"/>
    </location>
</feature>
<feature type="transmembrane region" description="Helical" evidence="5">
    <location>
        <begin position="672"/>
        <end position="693"/>
    </location>
</feature>
<dbReference type="SUPFAM" id="SSF63712">
    <property type="entry name" value="Nicotinic receptor ligand binding domain-like"/>
    <property type="match status" value="2"/>
</dbReference>
<dbReference type="SUPFAM" id="SSF90112">
    <property type="entry name" value="Neurotransmitter-gated ion-channel transmembrane pore"/>
    <property type="match status" value="2"/>
</dbReference>
<dbReference type="GO" id="GO:0005230">
    <property type="term" value="F:extracellular ligand-gated monoatomic ion channel activity"/>
    <property type="evidence" value="ECO:0007669"/>
    <property type="project" value="InterPro"/>
</dbReference>
<feature type="transmembrane region" description="Helical" evidence="5">
    <location>
        <begin position="604"/>
        <end position="629"/>
    </location>
</feature>
<evidence type="ECO:0000256" key="4">
    <source>
        <dbReference type="ARBA" id="ARBA00023136"/>
    </source>
</evidence>
<evidence type="ECO:0000259" key="7">
    <source>
        <dbReference type="Pfam" id="PF02931"/>
    </source>
</evidence>
<dbReference type="FunFam" id="2.70.170.10:FF:000028">
    <property type="entry name" value="AcetylCholine Receptor"/>
    <property type="match status" value="2"/>
</dbReference>
<dbReference type="PANTHER" id="PTHR18945">
    <property type="entry name" value="NEUROTRANSMITTER GATED ION CHANNEL"/>
    <property type="match status" value="1"/>
</dbReference>
<dbReference type="CDD" id="cd18989">
    <property type="entry name" value="LGIC_ECD_cation"/>
    <property type="match status" value="2"/>
</dbReference>
<dbReference type="Pfam" id="PF02931">
    <property type="entry name" value="Neur_chan_LBD"/>
    <property type="match status" value="2"/>
</dbReference>
<dbReference type="InterPro" id="IPR006029">
    <property type="entry name" value="Neurotrans-gated_channel_TM"/>
</dbReference>
<evidence type="ECO:0000259" key="8">
    <source>
        <dbReference type="Pfam" id="PF02932"/>
    </source>
</evidence>
<proteinExistence type="predicted"/>
<dbReference type="Proteomes" id="UP001186944">
    <property type="component" value="Unassembled WGS sequence"/>
</dbReference>
<keyword evidence="2 5" id="KW-0812">Transmembrane</keyword>
<gene>
    <name evidence="9" type="ORF">FSP39_002579</name>
</gene>
<dbReference type="InterPro" id="IPR006202">
    <property type="entry name" value="Neur_chan_lig-bd"/>
</dbReference>
<keyword evidence="3 5" id="KW-1133">Transmembrane helix</keyword>
<feature type="domain" description="Neurotransmitter-gated ion-channel ligand-binding" evidence="7">
    <location>
        <begin position="417"/>
        <end position="603"/>
    </location>
</feature>
<evidence type="ECO:0000256" key="6">
    <source>
        <dbReference type="SAM" id="SignalP"/>
    </source>
</evidence>
<dbReference type="InterPro" id="IPR038050">
    <property type="entry name" value="Neuro_actylchol_rec"/>
</dbReference>
<keyword evidence="10" id="KW-1185">Reference proteome</keyword>